<evidence type="ECO:0000313" key="1">
    <source>
        <dbReference type="EMBL" id="PZO38125.1"/>
    </source>
</evidence>
<organism evidence="1 2">
    <name type="scientific">Shackletoniella antarctica</name>
    <dbReference type="NCBI Taxonomy" id="268115"/>
    <lineage>
        <taxon>Bacteria</taxon>
        <taxon>Bacillati</taxon>
        <taxon>Cyanobacteriota</taxon>
        <taxon>Cyanophyceae</taxon>
        <taxon>Oculatellales</taxon>
        <taxon>Oculatellaceae</taxon>
        <taxon>Shackletoniella</taxon>
    </lineage>
</organism>
<accession>A0A2W4XU08</accession>
<dbReference type="AlphaFoldDB" id="A0A2W4XU08"/>
<name>A0A2W4XU08_9CYAN</name>
<sequence length="89" mass="9926">MNITIPVPSDIEQRLQAHLGNLSQKALEAVAVEAYRSKLISAAEVQHMLQLPSRLATDNFLKEHGSYLHYTEADIEQDLKAIDRALAKS</sequence>
<comment type="caution">
    <text evidence="1">The sequence shown here is derived from an EMBL/GenBank/DDBJ whole genome shotgun (WGS) entry which is preliminary data.</text>
</comment>
<proteinExistence type="predicted"/>
<dbReference type="Proteomes" id="UP000249081">
    <property type="component" value="Unassembled WGS sequence"/>
</dbReference>
<protein>
    <submittedName>
        <fullName evidence="1">Uncharacterized protein</fullName>
    </submittedName>
</protein>
<evidence type="ECO:0000313" key="2">
    <source>
        <dbReference type="Proteomes" id="UP000249081"/>
    </source>
</evidence>
<reference evidence="1 2" key="2">
    <citation type="submission" date="2018-06" db="EMBL/GenBank/DDBJ databases">
        <title>Metagenomic assembly of (sub)arctic Cyanobacteria and their associated microbiome from non-axenic cultures.</title>
        <authorList>
            <person name="Baurain D."/>
        </authorList>
    </citation>
    <scope>NUCLEOTIDE SEQUENCE [LARGE SCALE GENOMIC DNA]</scope>
    <source>
        <strain evidence="1">ULC041bin1</strain>
    </source>
</reference>
<dbReference type="EMBL" id="QBMN01000108">
    <property type="protein sequence ID" value="PZO38125.1"/>
    <property type="molecule type" value="Genomic_DNA"/>
</dbReference>
<reference evidence="2" key="1">
    <citation type="submission" date="2018-04" db="EMBL/GenBank/DDBJ databases">
        <authorList>
            <person name="Cornet L."/>
        </authorList>
    </citation>
    <scope>NUCLEOTIDE SEQUENCE [LARGE SCALE GENOMIC DNA]</scope>
</reference>
<gene>
    <name evidence="1" type="ORF">DCF17_14995</name>
</gene>
<dbReference type="InterPro" id="IPR005368">
    <property type="entry name" value="UPF0175"/>
</dbReference>
<dbReference type="Pfam" id="PF03683">
    <property type="entry name" value="UPF0175"/>
    <property type="match status" value="1"/>
</dbReference>